<dbReference type="GO" id="GO:0016301">
    <property type="term" value="F:kinase activity"/>
    <property type="evidence" value="ECO:0007669"/>
    <property type="project" value="UniProtKB-KW"/>
</dbReference>
<proteinExistence type="predicted"/>
<evidence type="ECO:0000313" key="4">
    <source>
        <dbReference type="Proteomes" id="UP000541425"/>
    </source>
</evidence>
<dbReference type="InterPro" id="IPR011009">
    <property type="entry name" value="Kinase-like_dom_sf"/>
</dbReference>
<dbReference type="Pfam" id="PF01636">
    <property type="entry name" value="APH"/>
    <property type="match status" value="1"/>
</dbReference>
<evidence type="ECO:0000259" key="2">
    <source>
        <dbReference type="Pfam" id="PF22740"/>
    </source>
</evidence>
<dbReference type="Gene3D" id="3.30.200.20">
    <property type="entry name" value="Phosphorylase Kinase, domain 1"/>
    <property type="match status" value="1"/>
</dbReference>
<reference evidence="3 4" key="1">
    <citation type="submission" date="2020-08" db="EMBL/GenBank/DDBJ databases">
        <title>Genomic Encyclopedia of Type Strains, Phase IV (KMG-IV): sequencing the most valuable type-strain genomes for metagenomic binning, comparative biology and taxonomic classification.</title>
        <authorList>
            <person name="Goeker M."/>
        </authorList>
    </citation>
    <scope>NUCLEOTIDE SEQUENCE [LARGE SCALE GENOMIC DNA]</scope>
    <source>
        <strain evidence="3 4">DSM 22548</strain>
    </source>
</reference>
<dbReference type="GO" id="GO:0005524">
    <property type="term" value="F:ATP binding"/>
    <property type="evidence" value="ECO:0007669"/>
    <property type="project" value="InterPro"/>
</dbReference>
<dbReference type="SUPFAM" id="SSF56112">
    <property type="entry name" value="Protein kinase-like (PK-like)"/>
    <property type="match status" value="1"/>
</dbReference>
<name>A0A7W5XYD2_9BACT</name>
<dbReference type="InterPro" id="IPR002575">
    <property type="entry name" value="Aminoglycoside_PTrfase"/>
</dbReference>
<dbReference type="PANTHER" id="PTHR30448:SF0">
    <property type="entry name" value="RNASE ADAPTER PROTEIN RAPZ"/>
    <property type="match status" value="1"/>
</dbReference>
<dbReference type="InterPro" id="IPR005337">
    <property type="entry name" value="RapZ-like"/>
</dbReference>
<evidence type="ECO:0000313" key="3">
    <source>
        <dbReference type="EMBL" id="MBB3703160.1"/>
    </source>
</evidence>
<feature type="domain" description="Aminoglycoside phosphotransferase" evidence="1">
    <location>
        <begin position="19"/>
        <end position="250"/>
    </location>
</feature>
<keyword evidence="3" id="KW-0418">Kinase</keyword>
<protein>
    <submittedName>
        <fullName evidence="3">Aminoglycoside/choline kinase family phosphotransferase</fullName>
    </submittedName>
</protein>
<dbReference type="RefSeq" id="WP_183697232.1">
    <property type="nucleotide sequence ID" value="NZ_JACICA010000008.1"/>
</dbReference>
<gene>
    <name evidence="3" type="ORF">FHS60_001638</name>
</gene>
<dbReference type="EMBL" id="JACICA010000008">
    <property type="protein sequence ID" value="MBB3703160.1"/>
    <property type="molecule type" value="Genomic_DNA"/>
</dbReference>
<organism evidence="3 4">
    <name type="scientific">Alloprevotella rava</name>
    <dbReference type="NCBI Taxonomy" id="671218"/>
    <lineage>
        <taxon>Bacteria</taxon>
        <taxon>Pseudomonadati</taxon>
        <taxon>Bacteroidota</taxon>
        <taxon>Bacteroidia</taxon>
        <taxon>Bacteroidales</taxon>
        <taxon>Prevotellaceae</taxon>
        <taxon>Alloprevotella</taxon>
    </lineage>
</organism>
<dbReference type="Proteomes" id="UP000541425">
    <property type="component" value="Unassembled WGS sequence"/>
</dbReference>
<dbReference type="InterPro" id="IPR053931">
    <property type="entry name" value="RapZ_C"/>
</dbReference>
<sequence length="480" mass="55542">MQQLIQLYKQYSGKTPASCEPLAQAGSNRKYFRLTADDGTTCIGVIGTSQRENHSFLYLSRHFKEKNLPVPEIYAVSEDESRYLQEDLGNTSLFSALRRGREANGDYNQEEIELIKRTIKILPHFQIEGNEGLDYTQLIAPTHFNIESVMFDLNYFKYCFLKTTDIDFDEVLLQRDLEQFAADLCTNTPHFFLYRDFQARNVMLKEGKPYFIDFQGGKAGPLQYDISSFLWQASAKYGAELRQDAIKTYLEELQHISSGIAKDYTKRLPHFVLFRQLQVLGAYGLRGLFEHKQHFLQSIPPALKNLRLLLDNNVTKKYKFLNKILRRLTELPAYNKANERVKVSKNKLIVSVWSFSYKKGLPADESGNGGGYYFDCRSTHNPGRYERYKQLTGLDAPVIQFLEEDGEILPFLEHAYALVDFHVNRYIERDFTHLMVCFGCTGGQHRSVYSAQHVAEHIHNKFGVEVRLCHREQGITQILK</sequence>
<dbReference type="Pfam" id="PF22740">
    <property type="entry name" value="PapZ_C"/>
    <property type="match status" value="1"/>
</dbReference>
<dbReference type="PANTHER" id="PTHR30448">
    <property type="entry name" value="RNASE ADAPTER PROTEIN RAPZ"/>
    <property type="match status" value="1"/>
</dbReference>
<comment type="caution">
    <text evidence="3">The sequence shown here is derived from an EMBL/GenBank/DDBJ whole genome shotgun (WGS) entry which is preliminary data.</text>
</comment>
<dbReference type="AlphaFoldDB" id="A0A7W5XYD2"/>
<dbReference type="Gene3D" id="3.90.1200.10">
    <property type="match status" value="1"/>
</dbReference>
<evidence type="ECO:0000259" key="1">
    <source>
        <dbReference type="Pfam" id="PF01636"/>
    </source>
</evidence>
<accession>A0A7W5XYD2</accession>
<feature type="domain" description="RapZ C-terminal" evidence="2">
    <location>
        <begin position="349"/>
        <end position="472"/>
    </location>
</feature>
<keyword evidence="3" id="KW-0808">Transferase</keyword>